<dbReference type="GO" id="GO:0030474">
    <property type="term" value="P:spindle pole body duplication"/>
    <property type="evidence" value="ECO:0007669"/>
    <property type="project" value="InterPro"/>
</dbReference>
<keyword evidence="4 11" id="KW-0963">Cytoplasm</keyword>
<evidence type="ECO:0000256" key="6">
    <source>
        <dbReference type="ARBA" id="ARBA00022989"/>
    </source>
</evidence>
<dbReference type="GO" id="GO:0031965">
    <property type="term" value="C:nuclear membrane"/>
    <property type="evidence" value="ECO:0007669"/>
    <property type="project" value="UniProtKB-SubCell"/>
</dbReference>
<evidence type="ECO:0000256" key="11">
    <source>
        <dbReference type="RuleBase" id="RU362141"/>
    </source>
</evidence>
<accession>A0AAV5RUZ6</accession>
<dbReference type="GO" id="GO:0005816">
    <property type="term" value="C:spindle pole body"/>
    <property type="evidence" value="ECO:0007669"/>
    <property type="project" value="UniProtKB-SubCell"/>
</dbReference>
<keyword evidence="8 11" id="KW-0472">Membrane</keyword>
<comment type="caution">
    <text evidence="12">The sequence shown here is derived from an EMBL/GenBank/DDBJ whole genome shotgun (WGS) entry which is preliminary data.</text>
</comment>
<evidence type="ECO:0000313" key="13">
    <source>
        <dbReference type="Proteomes" id="UP001377567"/>
    </source>
</evidence>
<comment type="function">
    <text evidence="1 11">Component of the spindle pole body (SPB) required for insertion of the nascent SPB into the nuclear envelope and for the proper execution of spindle pole body (SPB) duplication.</text>
</comment>
<gene>
    <name evidence="11" type="primary">MPS2</name>
    <name evidence="12" type="ORF">DAKH74_011330</name>
</gene>
<dbReference type="Pfam" id="PF17060">
    <property type="entry name" value="MPS2"/>
    <property type="match status" value="1"/>
</dbReference>
<proteinExistence type="inferred from homology"/>
<dbReference type="Proteomes" id="UP001377567">
    <property type="component" value="Unassembled WGS sequence"/>
</dbReference>
<protein>
    <recommendedName>
        <fullName evidence="3 11">Monopolar spindle protein 2</fullName>
    </recommendedName>
</protein>
<evidence type="ECO:0000256" key="10">
    <source>
        <dbReference type="ARBA" id="ARBA00023242"/>
    </source>
</evidence>
<name>A0AAV5RUZ6_MAUHU</name>
<evidence type="ECO:0000256" key="1">
    <source>
        <dbReference type="ARBA" id="ARBA00003044"/>
    </source>
</evidence>
<comment type="similarity">
    <text evidence="2 11">Belongs to the MPS2 family.</text>
</comment>
<organism evidence="12 13">
    <name type="scientific">Maudiozyma humilis</name>
    <name type="common">Sour dough yeast</name>
    <name type="synonym">Kazachstania humilis</name>
    <dbReference type="NCBI Taxonomy" id="51915"/>
    <lineage>
        <taxon>Eukaryota</taxon>
        <taxon>Fungi</taxon>
        <taxon>Dikarya</taxon>
        <taxon>Ascomycota</taxon>
        <taxon>Saccharomycotina</taxon>
        <taxon>Saccharomycetes</taxon>
        <taxon>Saccharomycetales</taxon>
        <taxon>Saccharomycetaceae</taxon>
        <taxon>Maudiozyma</taxon>
    </lineage>
</organism>
<keyword evidence="10 11" id="KW-0539">Nucleus</keyword>
<feature type="coiled-coil region" evidence="11">
    <location>
        <begin position="116"/>
        <end position="157"/>
    </location>
</feature>
<keyword evidence="13" id="KW-1185">Reference proteome</keyword>
<evidence type="ECO:0000256" key="2">
    <source>
        <dbReference type="ARBA" id="ARBA00008916"/>
    </source>
</evidence>
<keyword evidence="6 11" id="KW-1133">Transmembrane helix</keyword>
<keyword evidence="7 11" id="KW-0175">Coiled coil</keyword>
<dbReference type="InterPro" id="IPR031433">
    <property type="entry name" value="Mps2"/>
</dbReference>
<evidence type="ECO:0000256" key="3">
    <source>
        <dbReference type="ARBA" id="ARBA00015584"/>
    </source>
</evidence>
<dbReference type="AlphaFoldDB" id="A0AAV5RUZ6"/>
<dbReference type="EMBL" id="BTGD01000003">
    <property type="protein sequence ID" value="GMM54517.1"/>
    <property type="molecule type" value="Genomic_DNA"/>
</dbReference>
<dbReference type="GO" id="GO:0005737">
    <property type="term" value="C:cytoplasm"/>
    <property type="evidence" value="ECO:0007669"/>
    <property type="project" value="UniProtKB-UniRule"/>
</dbReference>
<evidence type="ECO:0000256" key="8">
    <source>
        <dbReference type="ARBA" id="ARBA00023136"/>
    </source>
</evidence>
<dbReference type="GO" id="GO:0071988">
    <property type="term" value="P:protein localization to spindle pole body"/>
    <property type="evidence" value="ECO:0007669"/>
    <property type="project" value="InterPro"/>
</dbReference>
<evidence type="ECO:0000256" key="7">
    <source>
        <dbReference type="ARBA" id="ARBA00023054"/>
    </source>
</evidence>
<evidence type="ECO:0000256" key="4">
    <source>
        <dbReference type="ARBA" id="ARBA00022490"/>
    </source>
</evidence>
<evidence type="ECO:0000313" key="12">
    <source>
        <dbReference type="EMBL" id="GMM54517.1"/>
    </source>
</evidence>
<keyword evidence="5 11" id="KW-0812">Transmembrane</keyword>
<evidence type="ECO:0000256" key="9">
    <source>
        <dbReference type="ARBA" id="ARBA00023212"/>
    </source>
</evidence>
<evidence type="ECO:0000256" key="5">
    <source>
        <dbReference type="ARBA" id="ARBA00022692"/>
    </source>
</evidence>
<reference evidence="12 13" key="1">
    <citation type="journal article" date="2023" name="Elife">
        <title>Identification of key yeast species and microbe-microbe interactions impacting larval growth of Drosophila in the wild.</title>
        <authorList>
            <person name="Mure A."/>
            <person name="Sugiura Y."/>
            <person name="Maeda R."/>
            <person name="Honda K."/>
            <person name="Sakurai N."/>
            <person name="Takahashi Y."/>
            <person name="Watada M."/>
            <person name="Katoh T."/>
            <person name="Gotoh A."/>
            <person name="Gotoh Y."/>
            <person name="Taniguchi I."/>
            <person name="Nakamura K."/>
            <person name="Hayashi T."/>
            <person name="Katayama T."/>
            <person name="Uemura T."/>
            <person name="Hattori Y."/>
        </authorList>
    </citation>
    <scope>NUCLEOTIDE SEQUENCE [LARGE SCALE GENOMIC DNA]</scope>
    <source>
        <strain evidence="12 13">KH-74</strain>
    </source>
</reference>
<comment type="subcellular location">
    <subcellularLocation>
        <location evidence="11">Cytoplasm</location>
        <location evidence="11">Cytoskeleton</location>
        <location evidence="11">Microtubule organizing center</location>
        <location evidence="11">Spindle pole body</location>
    </subcellularLocation>
    <subcellularLocation>
        <location evidence="11">Nucleus membrane</location>
        <topology evidence="11">Single-pass membrane protein</topology>
    </subcellularLocation>
</comment>
<feature type="transmembrane region" description="Helical" evidence="11">
    <location>
        <begin position="254"/>
        <end position="272"/>
    </location>
</feature>
<sequence length="341" mass="39665">MNQINDLLNVLWSQLDSANHGFIYGKDLPILIEKTLLAIDDKDKIDPDKISLLKKFAKDQAYVKIVKVALDDTLLKLVGKRYDGIVGNSKIVHMPASITKNSTSIPLSQKTDPDEIKQLKKEIIEKENIIKSKEKEMTKLQESISHYKKKYNGLVEEFKYYKQTIEKKEVTGQQQPKNALKNEDQSSSKRNFDLRNEFFIEEFKRQIDEQTKIINKLKTQIESSPSLRTQRWNKRPQYTSSLRQNIPIFISRQYIWFLIIISLLGLVSSIYFKFKSNYNQINDVVDGESSWIHTNPLTNSIRWLVSVQNTNTNEDDSDYISMSEQDIDAYNQIFARGANII</sequence>
<keyword evidence="9 11" id="KW-0206">Cytoskeleton</keyword>